<organism evidence="1 2">
    <name type="scientific">Dibothriocephalus latus</name>
    <name type="common">Fish tapeworm</name>
    <name type="synonym">Diphyllobothrium latum</name>
    <dbReference type="NCBI Taxonomy" id="60516"/>
    <lineage>
        <taxon>Eukaryota</taxon>
        <taxon>Metazoa</taxon>
        <taxon>Spiralia</taxon>
        <taxon>Lophotrochozoa</taxon>
        <taxon>Platyhelminthes</taxon>
        <taxon>Cestoda</taxon>
        <taxon>Eucestoda</taxon>
        <taxon>Diphyllobothriidea</taxon>
        <taxon>Diphyllobothriidae</taxon>
        <taxon>Dibothriocephalus</taxon>
    </lineage>
</organism>
<dbReference type="Proteomes" id="UP000281553">
    <property type="component" value="Unassembled WGS sequence"/>
</dbReference>
<accession>A0A3P7LG09</accession>
<sequence>MRLRTASNCFTPLVRMGLVRVIEGPVAAAADGFKFFPYTTSADRTIECSEEALVADALLGPVLAEAFSFLVSAGLIRRNVNLFIRLRDGPPKLAFLNLIRRLVRHWSLLRSPYKEPASPNQLGDDAKSSDLHWINLALDEADVCEQKLQIEACLHRFQVTTFWPSVLLYTPTPKCLARYESGNRRTHGRALHLLAGCFFEDKVRREKELQEFEDLGVSEVILRFIVSTALVEFLLEQAIRVLSEKTTPAADDCKATYPMQNLNHRHVVPLLYDALREILRLQGVDFEIWSRQLVWQRLQLPKSICSEWDKEEDVDLDATAITFDPDSSTLMDATTADISLNMTMSSVMLFAFLCVCKWSHDGYIFF</sequence>
<gene>
    <name evidence="1" type="ORF">DILT_LOCUS6638</name>
</gene>
<evidence type="ECO:0000313" key="2">
    <source>
        <dbReference type="Proteomes" id="UP000281553"/>
    </source>
</evidence>
<dbReference type="OrthoDB" id="343783at2759"/>
<protein>
    <submittedName>
        <fullName evidence="1">Uncharacterized protein</fullName>
    </submittedName>
</protein>
<name>A0A3P7LG09_DIBLA</name>
<dbReference type="AlphaFoldDB" id="A0A3P7LG09"/>
<reference evidence="1 2" key="1">
    <citation type="submission" date="2018-11" db="EMBL/GenBank/DDBJ databases">
        <authorList>
            <consortium name="Pathogen Informatics"/>
        </authorList>
    </citation>
    <scope>NUCLEOTIDE SEQUENCE [LARGE SCALE GENOMIC DNA]</scope>
</reference>
<proteinExistence type="predicted"/>
<evidence type="ECO:0000313" key="1">
    <source>
        <dbReference type="EMBL" id="VDN10807.1"/>
    </source>
</evidence>
<dbReference type="EMBL" id="UYRU01050024">
    <property type="protein sequence ID" value="VDN10807.1"/>
    <property type="molecule type" value="Genomic_DNA"/>
</dbReference>
<keyword evidence="2" id="KW-1185">Reference proteome</keyword>